<reference evidence="1" key="1">
    <citation type="journal article" date="2015" name="Nature">
        <title>Complex archaea that bridge the gap between prokaryotes and eukaryotes.</title>
        <authorList>
            <person name="Spang A."/>
            <person name="Saw J.H."/>
            <person name="Jorgensen S.L."/>
            <person name="Zaremba-Niedzwiedzka K."/>
            <person name="Martijn J."/>
            <person name="Lind A.E."/>
            <person name="van Eijk R."/>
            <person name="Schleper C."/>
            <person name="Guy L."/>
            <person name="Ettema T.J."/>
        </authorList>
    </citation>
    <scope>NUCLEOTIDE SEQUENCE</scope>
</reference>
<gene>
    <name evidence="1" type="ORF">LCGC14_2926840</name>
</gene>
<dbReference type="EMBL" id="LAZR01058315">
    <property type="protein sequence ID" value="KKK70151.1"/>
    <property type="molecule type" value="Genomic_DNA"/>
</dbReference>
<evidence type="ECO:0000313" key="1">
    <source>
        <dbReference type="EMBL" id="KKK70151.1"/>
    </source>
</evidence>
<dbReference type="AlphaFoldDB" id="A0A0F9AD54"/>
<name>A0A0F9AD54_9ZZZZ</name>
<proteinExistence type="predicted"/>
<feature type="non-terminal residue" evidence="1">
    <location>
        <position position="122"/>
    </location>
</feature>
<organism evidence="1">
    <name type="scientific">marine sediment metagenome</name>
    <dbReference type="NCBI Taxonomy" id="412755"/>
    <lineage>
        <taxon>unclassified sequences</taxon>
        <taxon>metagenomes</taxon>
        <taxon>ecological metagenomes</taxon>
    </lineage>
</organism>
<accession>A0A0F9AD54</accession>
<protein>
    <submittedName>
        <fullName evidence="1">Uncharacterized protein</fullName>
    </submittedName>
</protein>
<comment type="caution">
    <text evidence="1">The sequence shown here is derived from an EMBL/GenBank/DDBJ whole genome shotgun (WGS) entry which is preliminary data.</text>
</comment>
<sequence length="122" mass="14099">MMTEEGIYARASDKLRDKLYLLKGQWFYKSDACEVCGVNNRTDHAEHRDAIGQVLYKWVHLVNPVLEQRGKKYWVIEDEFKIVKPNAAQSKRFNLKWPRGVDDNTSFSFAETAVVTQGDVMG</sequence>